<dbReference type="SUPFAM" id="SSF51182">
    <property type="entry name" value="RmlC-like cupins"/>
    <property type="match status" value="1"/>
</dbReference>
<dbReference type="Gene3D" id="2.60.120.10">
    <property type="entry name" value="Jelly Rolls"/>
    <property type="match status" value="1"/>
</dbReference>
<dbReference type="Proteomes" id="UP001500547">
    <property type="component" value="Unassembled WGS sequence"/>
</dbReference>
<proteinExistence type="predicted"/>
<reference evidence="3" key="1">
    <citation type="journal article" date="2019" name="Int. J. Syst. Evol. Microbiol.">
        <title>The Global Catalogue of Microorganisms (GCM) 10K type strain sequencing project: providing services to taxonomists for standard genome sequencing and annotation.</title>
        <authorList>
            <consortium name="The Broad Institute Genomics Platform"/>
            <consortium name="The Broad Institute Genome Sequencing Center for Infectious Disease"/>
            <person name="Wu L."/>
            <person name="Ma J."/>
        </authorList>
    </citation>
    <scope>NUCLEOTIDE SEQUENCE [LARGE SCALE GENOMIC DNA]</scope>
    <source>
        <strain evidence="3">JCM 18715</strain>
    </source>
</reference>
<protein>
    <recommendedName>
        <fullName evidence="1">Cupin type-2 domain-containing protein</fullName>
    </recommendedName>
</protein>
<gene>
    <name evidence="2" type="ORF">GCM10025770_26840</name>
</gene>
<organism evidence="2 3">
    <name type="scientific">Viridibacterium curvum</name>
    <dbReference type="NCBI Taxonomy" id="1101404"/>
    <lineage>
        <taxon>Bacteria</taxon>
        <taxon>Pseudomonadati</taxon>
        <taxon>Pseudomonadota</taxon>
        <taxon>Betaproteobacteria</taxon>
        <taxon>Rhodocyclales</taxon>
        <taxon>Rhodocyclaceae</taxon>
        <taxon>Viridibacterium</taxon>
    </lineage>
</organism>
<evidence type="ECO:0000313" key="3">
    <source>
        <dbReference type="Proteomes" id="UP001500547"/>
    </source>
</evidence>
<dbReference type="InterPro" id="IPR014710">
    <property type="entry name" value="RmlC-like_jellyroll"/>
</dbReference>
<evidence type="ECO:0000313" key="2">
    <source>
        <dbReference type="EMBL" id="GAA5167741.1"/>
    </source>
</evidence>
<comment type="caution">
    <text evidence="2">The sequence shown here is derived from an EMBL/GenBank/DDBJ whole genome shotgun (WGS) entry which is preliminary data.</text>
</comment>
<evidence type="ECO:0000259" key="1">
    <source>
        <dbReference type="Pfam" id="PF07883"/>
    </source>
</evidence>
<keyword evidence="3" id="KW-1185">Reference proteome</keyword>
<dbReference type="Pfam" id="PF07883">
    <property type="entry name" value="Cupin_2"/>
    <property type="match status" value="1"/>
</dbReference>
<accession>A0ABP9QUK3</accession>
<dbReference type="InterPro" id="IPR013096">
    <property type="entry name" value="Cupin_2"/>
</dbReference>
<sequence length="154" mass="17037">MDRWVVSRNLFMRHFRAAFSCDTTPMQPRILPLDTDSEYWFAEGCFILEMLNTSGDPALSIARARLRAGGVTRWHRLRGIAERYVIQSGTGVVELGPPGNPTLQQAVAPGDVVLIPPGCAQRIRNTSGNELVFLALCTPRFVKSAYEDCEPEAG</sequence>
<dbReference type="RefSeq" id="WP_345533564.1">
    <property type="nucleotide sequence ID" value="NZ_BAABLD010000008.1"/>
</dbReference>
<name>A0ABP9QUK3_9RHOO</name>
<feature type="domain" description="Cupin type-2" evidence="1">
    <location>
        <begin position="65"/>
        <end position="136"/>
    </location>
</feature>
<dbReference type="InterPro" id="IPR011051">
    <property type="entry name" value="RmlC_Cupin_sf"/>
</dbReference>
<dbReference type="CDD" id="cd02214">
    <property type="entry name" value="cupin_MJ1618"/>
    <property type="match status" value="1"/>
</dbReference>
<dbReference type="EMBL" id="BAABLD010000008">
    <property type="protein sequence ID" value="GAA5167741.1"/>
    <property type="molecule type" value="Genomic_DNA"/>
</dbReference>